<proteinExistence type="predicted"/>
<evidence type="ECO:0000313" key="2">
    <source>
        <dbReference type="Proteomes" id="UP000502681"/>
    </source>
</evidence>
<accession>A0ABX6L5M3</accession>
<reference evidence="1 2" key="1">
    <citation type="submission" date="2019-04" db="EMBL/GenBank/DDBJ databases">
        <title>Whole Genome Sequencing of Pectobacterium punjabense SS95.</title>
        <authorList>
            <person name="Sarfraz S."/>
            <person name="Oulghazi S."/>
            <person name="Roques C."/>
            <person name="Vandecasteele C."/>
            <person name="Faure D."/>
        </authorList>
    </citation>
    <scope>NUCLEOTIDE SEQUENCE [LARGE SCALE GENOMIC DNA]</scope>
    <source>
        <strain evidence="1 2">SS95</strain>
    </source>
</reference>
<name>A0ABX6L5M3_9GAMM</name>
<evidence type="ECO:0000313" key="1">
    <source>
        <dbReference type="EMBL" id="QJA21581.1"/>
    </source>
</evidence>
<sequence length="81" mass="8823">MKVPLCGYYFLTTMKSCGMFATTFVHSVNDNRVSNSGVILAATSGKKYLLAHTFVLKPPVLKQGGIKQISVKHGIGHYFCA</sequence>
<dbReference type="RefSeq" id="WP_107168086.1">
    <property type="nucleotide sequence ID" value="NZ_CP038498.1"/>
</dbReference>
<organism evidence="1 2">
    <name type="scientific">Pectobacterium punjabense</name>
    <dbReference type="NCBI Taxonomy" id="2108399"/>
    <lineage>
        <taxon>Bacteria</taxon>
        <taxon>Pseudomonadati</taxon>
        <taxon>Pseudomonadota</taxon>
        <taxon>Gammaproteobacteria</taxon>
        <taxon>Enterobacterales</taxon>
        <taxon>Pectobacteriaceae</taxon>
        <taxon>Pectobacterium</taxon>
    </lineage>
</organism>
<dbReference type="EMBL" id="CP038498">
    <property type="protein sequence ID" value="QJA21581.1"/>
    <property type="molecule type" value="Genomic_DNA"/>
</dbReference>
<gene>
    <name evidence="1" type="ORF">E2566_17560</name>
</gene>
<protein>
    <submittedName>
        <fullName evidence="1">Uncharacterized protein</fullName>
    </submittedName>
</protein>
<dbReference type="Proteomes" id="UP000502681">
    <property type="component" value="Chromosome"/>
</dbReference>
<dbReference type="GeneID" id="90764762"/>
<keyword evidence="2" id="KW-1185">Reference proteome</keyword>